<dbReference type="GO" id="GO:0005634">
    <property type="term" value="C:nucleus"/>
    <property type="evidence" value="ECO:0007669"/>
    <property type="project" value="TreeGrafter"/>
</dbReference>
<dbReference type="RefSeq" id="XP_022105958.1">
    <property type="nucleotide sequence ID" value="XM_022250266.1"/>
</dbReference>
<accession>A0A8B7ZM46</accession>
<dbReference type="RefSeq" id="XP_022105959.1">
    <property type="nucleotide sequence ID" value="XM_022250267.1"/>
</dbReference>
<gene>
    <name evidence="3 4 5 6 7" type="primary">LOC110987496</name>
</gene>
<sequence length="776" mass="85029">METDGVQMLCVNVTKQAEEDEQAHGVSGDEQVSLVVSETGTDVDSMVGAAVEEDTSQEGTSDDTLAKDESSASDGCHGDGQHELDECAAKQCDSVSDKPVVPLEIVKSPWAPEAEVIEIALNSDVGNKLSSVFHIVIDQPIPATRARNHGSEITPSSPQASIDGTVSTDSLSGQAVASQTPSRAVGCLPQPELREFPPNCPTWATRLKDCQEIGNSYRGYVDNEVELDLLLVYHRQQTGTTWGTRQSPSSSRESKRLMWKSNYVPYDGIPFLNLGSRAIVMECQYGPRRKGGPHKRPDNPKKASKEACTCPARIYVKKVRKFPAFRVNISPDLDKMTVKRNMDKMFQVMKDIGVDEIPGVERFYVQLPTNQAHQYHRTPEYQIRKDPVTLDSTAKSRLHPELCEKIQELVTNGEINAYVIRQILRAHVTRTMFCGASVPERHNLFYFPTINDIKNHVLLALAAIERGELEAVVPVTILDARAITEPPPSTMRSSQMGQPFSNQLWESSEVQDSPEIKPAPSRHQMWPADTSQPHTQSVTLTLTQNPDEGGSFISQVETQLSDGTTFISDSLTPETARLLSQINQHCQEVQESADDTLAMHQIVPCEQEEVDQSDSLLEEPKSITSGLNQSEEIIDTQKNDPTLNSQSDALIGLTVDASSEDDNDQPETLLPSEDDTAQSDTLLDSANTPLDQSQTLLGDATAVVAIDQSKHLLGSDPTAIGQSGPLLHDSDGFDQSNAELGPSASLESGTLLLRTGSELKDIEQDQPVSKRARFEV</sequence>
<dbReference type="GeneID" id="110987496"/>
<dbReference type="Pfam" id="PF15299">
    <property type="entry name" value="ALS2CR8"/>
    <property type="match status" value="1"/>
</dbReference>
<dbReference type="GO" id="GO:0000981">
    <property type="term" value="F:DNA-binding transcription factor activity, RNA polymerase II-specific"/>
    <property type="evidence" value="ECO:0007669"/>
    <property type="project" value="TreeGrafter"/>
</dbReference>
<protein>
    <submittedName>
        <fullName evidence="3 4">Calcium-responsive transcription factor-like</fullName>
    </submittedName>
</protein>
<feature type="compositionally biased region" description="Basic and acidic residues" evidence="1">
    <location>
        <begin position="64"/>
        <end position="79"/>
    </location>
</feature>
<dbReference type="KEGG" id="aplc:110987496"/>
<organism evidence="2 7">
    <name type="scientific">Acanthaster planci</name>
    <name type="common">Crown-of-thorns starfish</name>
    <dbReference type="NCBI Taxonomy" id="133434"/>
    <lineage>
        <taxon>Eukaryota</taxon>
        <taxon>Metazoa</taxon>
        <taxon>Echinodermata</taxon>
        <taxon>Eleutherozoa</taxon>
        <taxon>Asterozoa</taxon>
        <taxon>Asteroidea</taxon>
        <taxon>Valvatacea</taxon>
        <taxon>Valvatida</taxon>
        <taxon>Acanthasteridae</taxon>
        <taxon>Acanthaster</taxon>
    </lineage>
</organism>
<evidence type="ECO:0000313" key="7">
    <source>
        <dbReference type="RefSeq" id="XP_022105960.1"/>
    </source>
</evidence>
<evidence type="ECO:0000256" key="1">
    <source>
        <dbReference type="SAM" id="MobiDB-lite"/>
    </source>
</evidence>
<dbReference type="InterPro" id="IPR029309">
    <property type="entry name" value="CaRF"/>
</dbReference>
<dbReference type="AlphaFoldDB" id="A0A8B7ZM46"/>
<dbReference type="OrthoDB" id="2668416at2759"/>
<feature type="region of interest" description="Disordered" evidence="1">
    <location>
        <begin position="40"/>
        <end position="79"/>
    </location>
</feature>
<feature type="compositionally biased region" description="Polar residues" evidence="1">
    <location>
        <begin position="151"/>
        <end position="170"/>
    </location>
</feature>
<name>A0A8B7ZM46_ACAPL</name>
<evidence type="ECO:0000313" key="2">
    <source>
        <dbReference type="Proteomes" id="UP000694845"/>
    </source>
</evidence>
<dbReference type="PANTHER" id="PTHR14694">
    <property type="entry name" value="CALCIUM-RESPONSIVE TRANSCRIPTION FACTOR"/>
    <property type="match status" value="1"/>
</dbReference>
<dbReference type="GO" id="GO:0000978">
    <property type="term" value="F:RNA polymerase II cis-regulatory region sequence-specific DNA binding"/>
    <property type="evidence" value="ECO:0007669"/>
    <property type="project" value="TreeGrafter"/>
</dbReference>
<proteinExistence type="predicted"/>
<feature type="region of interest" description="Disordered" evidence="1">
    <location>
        <begin position="716"/>
        <end position="745"/>
    </location>
</feature>
<keyword evidence="2" id="KW-1185">Reference proteome</keyword>
<dbReference type="Proteomes" id="UP000694845">
    <property type="component" value="Unplaced"/>
</dbReference>
<evidence type="ECO:0000313" key="6">
    <source>
        <dbReference type="RefSeq" id="XP_022105959.1"/>
    </source>
</evidence>
<dbReference type="RefSeq" id="XP_022105960.1">
    <property type="nucleotide sequence ID" value="XM_022250268.1"/>
</dbReference>
<feature type="compositionally biased region" description="Polar residues" evidence="1">
    <location>
        <begin position="678"/>
        <end position="689"/>
    </location>
</feature>
<evidence type="ECO:0000313" key="4">
    <source>
        <dbReference type="RefSeq" id="XP_022105957.1"/>
    </source>
</evidence>
<dbReference type="RefSeq" id="XP_022105957.1">
    <property type="nucleotide sequence ID" value="XM_022250265.1"/>
</dbReference>
<evidence type="ECO:0000313" key="3">
    <source>
        <dbReference type="RefSeq" id="XP_022105956.1"/>
    </source>
</evidence>
<feature type="region of interest" description="Disordered" evidence="1">
    <location>
        <begin position="146"/>
        <end position="170"/>
    </location>
</feature>
<dbReference type="PANTHER" id="PTHR14694:SF1">
    <property type="entry name" value="CALCIUM-RESPONSIVE TRANSCRIPTION FACTOR"/>
    <property type="match status" value="1"/>
</dbReference>
<reference evidence="3 4" key="1">
    <citation type="submission" date="2025-04" db="UniProtKB">
        <authorList>
            <consortium name="RefSeq"/>
        </authorList>
    </citation>
    <scope>IDENTIFICATION</scope>
</reference>
<evidence type="ECO:0000313" key="5">
    <source>
        <dbReference type="RefSeq" id="XP_022105958.1"/>
    </source>
</evidence>
<dbReference type="OMA" id="HELDECA"/>
<dbReference type="RefSeq" id="XP_022105956.1">
    <property type="nucleotide sequence ID" value="XM_022250264.1"/>
</dbReference>
<feature type="region of interest" description="Disordered" evidence="1">
    <location>
        <begin position="657"/>
        <end position="689"/>
    </location>
</feature>
<feature type="region of interest" description="Disordered" evidence="1">
    <location>
        <begin position="508"/>
        <end position="532"/>
    </location>
</feature>